<evidence type="ECO:0000256" key="13">
    <source>
        <dbReference type="ARBA" id="ARBA00031251"/>
    </source>
</evidence>
<dbReference type="InterPro" id="IPR040999">
    <property type="entry name" value="Mak_N_cap"/>
</dbReference>
<dbReference type="OrthoDB" id="3787729at2"/>
<evidence type="ECO:0000256" key="11">
    <source>
        <dbReference type="ARBA" id="ARBA00023056"/>
    </source>
</evidence>
<name>A0A4R8XST6_9MICO</name>
<gene>
    <name evidence="17" type="ORF">E3T23_06225</name>
</gene>
<dbReference type="EMBL" id="SOGN01000034">
    <property type="protein sequence ID" value="TFC81576.1"/>
    <property type="molecule type" value="Genomic_DNA"/>
</dbReference>
<evidence type="ECO:0000313" key="18">
    <source>
        <dbReference type="Proteomes" id="UP000298433"/>
    </source>
</evidence>
<evidence type="ECO:0000256" key="1">
    <source>
        <dbReference type="ARBA" id="ARBA00004964"/>
    </source>
</evidence>
<dbReference type="Gene3D" id="3.90.1200.10">
    <property type="match status" value="1"/>
</dbReference>
<keyword evidence="7 17" id="KW-0808">Transferase</keyword>
<protein>
    <recommendedName>
        <fullName evidence="5">Maltokinase</fullName>
        <ecNumber evidence="4">2.7.1.175</ecNumber>
    </recommendedName>
    <alternativeName>
        <fullName evidence="13">Maltose-1-phosphate synthase</fullName>
    </alternativeName>
</protein>
<evidence type="ECO:0000256" key="4">
    <source>
        <dbReference type="ARBA" id="ARBA00011962"/>
    </source>
</evidence>
<comment type="similarity">
    <text evidence="2">Belongs to the aminoglycoside phosphotransferase family.</text>
</comment>
<evidence type="ECO:0000256" key="14">
    <source>
        <dbReference type="ARBA" id="ARBA00049067"/>
    </source>
</evidence>
<dbReference type="GO" id="GO:0016301">
    <property type="term" value="F:kinase activity"/>
    <property type="evidence" value="ECO:0007669"/>
    <property type="project" value="UniProtKB-KW"/>
</dbReference>
<dbReference type="GO" id="GO:0005524">
    <property type="term" value="F:ATP binding"/>
    <property type="evidence" value="ECO:0007669"/>
    <property type="project" value="UniProtKB-KW"/>
</dbReference>
<evidence type="ECO:0000313" key="17">
    <source>
        <dbReference type="EMBL" id="TFC81576.1"/>
    </source>
</evidence>
<dbReference type="Proteomes" id="UP000298433">
    <property type="component" value="Unassembled WGS sequence"/>
</dbReference>
<comment type="caution">
    <text evidence="17">The sequence shown here is derived from an EMBL/GenBank/DDBJ whole genome shotgun (WGS) entry which is preliminary data.</text>
</comment>
<dbReference type="Pfam" id="PF18085">
    <property type="entry name" value="Mak_N_cap"/>
    <property type="match status" value="1"/>
</dbReference>
<dbReference type="InterPro" id="IPR002575">
    <property type="entry name" value="Aminoglycoside_PTrfase"/>
</dbReference>
<feature type="domain" description="Aminoglycoside phosphotransferase" evidence="15">
    <location>
        <begin position="243"/>
        <end position="383"/>
    </location>
</feature>
<comment type="catalytic activity">
    <reaction evidence="14">
        <text>D-maltose + ATP = alpha-maltose 1-phosphate + ADP + H(+)</text>
        <dbReference type="Rhea" id="RHEA:31915"/>
        <dbReference type="ChEBI" id="CHEBI:15378"/>
        <dbReference type="ChEBI" id="CHEBI:17306"/>
        <dbReference type="ChEBI" id="CHEBI:30616"/>
        <dbReference type="ChEBI" id="CHEBI:63576"/>
        <dbReference type="ChEBI" id="CHEBI:456216"/>
        <dbReference type="EC" id="2.7.1.175"/>
    </reaction>
</comment>
<keyword evidence="11" id="KW-0320">Glycogen biosynthesis</keyword>
<evidence type="ECO:0000256" key="9">
    <source>
        <dbReference type="ARBA" id="ARBA00022777"/>
    </source>
</evidence>
<evidence type="ECO:0000256" key="8">
    <source>
        <dbReference type="ARBA" id="ARBA00022741"/>
    </source>
</evidence>
<evidence type="ECO:0000256" key="12">
    <source>
        <dbReference type="ARBA" id="ARBA00023277"/>
    </source>
</evidence>
<evidence type="ECO:0000256" key="3">
    <source>
        <dbReference type="ARBA" id="ARBA00011245"/>
    </source>
</evidence>
<dbReference type="InterPro" id="IPR011009">
    <property type="entry name" value="Kinase-like_dom_sf"/>
</dbReference>
<evidence type="ECO:0000259" key="16">
    <source>
        <dbReference type="Pfam" id="PF18085"/>
    </source>
</evidence>
<keyword evidence="12" id="KW-0119">Carbohydrate metabolism</keyword>
<dbReference type="AlphaFoldDB" id="A0A4R8XST6"/>
<keyword evidence="10" id="KW-0067">ATP-binding</keyword>
<dbReference type="UniPathway" id="UPA00164"/>
<evidence type="ECO:0000256" key="10">
    <source>
        <dbReference type="ARBA" id="ARBA00022840"/>
    </source>
</evidence>
<feature type="domain" description="Maltokinase N-terminal cap" evidence="16">
    <location>
        <begin position="17"/>
        <end position="100"/>
    </location>
</feature>
<keyword evidence="8" id="KW-0547">Nucleotide-binding</keyword>
<evidence type="ECO:0000256" key="2">
    <source>
        <dbReference type="ARBA" id="ARBA00006219"/>
    </source>
</evidence>
<keyword evidence="9" id="KW-0418">Kinase</keyword>
<dbReference type="RefSeq" id="WP_134369514.1">
    <property type="nucleotide sequence ID" value="NZ_SOGN01000034.1"/>
</dbReference>
<dbReference type="EC" id="2.7.1.175" evidence="4"/>
<evidence type="ECO:0000256" key="6">
    <source>
        <dbReference type="ARBA" id="ARBA00022600"/>
    </source>
</evidence>
<accession>A0A4R8XST6</accession>
<evidence type="ECO:0000259" key="15">
    <source>
        <dbReference type="Pfam" id="PF01636"/>
    </source>
</evidence>
<dbReference type="SUPFAM" id="SSF56112">
    <property type="entry name" value="Protein kinase-like (PK-like)"/>
    <property type="match status" value="1"/>
</dbReference>
<reference evidence="17 18" key="1">
    <citation type="submission" date="2019-03" db="EMBL/GenBank/DDBJ databases">
        <title>Genomics of glacier-inhabiting Cryobacterium strains.</title>
        <authorList>
            <person name="Liu Q."/>
            <person name="Xin Y.-H."/>
        </authorList>
    </citation>
    <scope>NUCLEOTIDE SEQUENCE [LARGE SCALE GENOMIC DNA]</scope>
    <source>
        <strain evidence="17 18">TMT2-48-2</strain>
    </source>
</reference>
<keyword evidence="6" id="KW-0321">Glycogen metabolism</keyword>
<keyword evidence="18" id="KW-1185">Reference proteome</keyword>
<proteinExistence type="inferred from homology"/>
<dbReference type="Pfam" id="PF01636">
    <property type="entry name" value="APH"/>
    <property type="match status" value="1"/>
</dbReference>
<dbReference type="GO" id="GO:0005978">
    <property type="term" value="P:glycogen biosynthetic process"/>
    <property type="evidence" value="ECO:0007669"/>
    <property type="project" value="UniProtKB-UniPathway"/>
</dbReference>
<comment type="pathway">
    <text evidence="1">Glycan biosynthesis; glycogen biosynthesis.</text>
</comment>
<evidence type="ECO:0000256" key="7">
    <source>
        <dbReference type="ARBA" id="ARBA00022679"/>
    </source>
</evidence>
<comment type="subunit">
    <text evidence="3">Monomer.</text>
</comment>
<organism evidence="17 18">
    <name type="scientific">Cryobacterium cheniae</name>
    <dbReference type="NCBI Taxonomy" id="1259262"/>
    <lineage>
        <taxon>Bacteria</taxon>
        <taxon>Bacillati</taxon>
        <taxon>Actinomycetota</taxon>
        <taxon>Actinomycetes</taxon>
        <taxon>Micrococcales</taxon>
        <taxon>Microbacteriaceae</taxon>
        <taxon>Cryobacterium</taxon>
    </lineage>
</organism>
<evidence type="ECO:0000256" key="5">
    <source>
        <dbReference type="ARBA" id="ARBA00013882"/>
    </source>
</evidence>
<sequence>MTDDGRAYPLPDSLNHWVATQRWFTDKGRVPRLVSIGRWELPTPEAGVDIRTELIVDADAATRTLYQLPLTQRATPLPGGEQALIMTLVDGSTVYDGTADPAYCRALLRFILGEASSPESGNLGARARGELLAGADPTPRPARVVASSVLSGEQSNTSIILHCVDATGHPARPIICKVFRMLHPGENPDVSVQSALARAGSHFVPDPVGCVVGEWTDPEQTGTPLMGHLVFAQEFLPGAPDAWRAALASAGAGEDFTEQARALGVATAAVHADLAAVMPTHDATAAVIATELGRMRERYRSAAAEVPALRGYDTAVEAVFARAETAHWPRLQRIHGDFHLGQTLEVPGRGWVLVDFEGEPMRPLVDRTQPDVPLKDIAGMLRSFAYVAGTVERSSPDHLTATAEEWAAACRQAFLDGYAERSGQSLAGQEPLLDAFELDKALYEAVYETRNRPTWLPIPLAAIHALALELSAGLP</sequence>